<dbReference type="InterPro" id="IPR012341">
    <property type="entry name" value="6hp_glycosidase-like_sf"/>
</dbReference>
<dbReference type="AlphaFoldDB" id="A0A656ADM1"/>
<dbReference type="GO" id="GO:0005975">
    <property type="term" value="P:carbohydrate metabolic process"/>
    <property type="evidence" value="ECO:0007669"/>
    <property type="project" value="InterPro"/>
</dbReference>
<proteinExistence type="predicted"/>
<sequence length="123" mass="13847">MAYLAQPHLSTAIAKPLEQWSQNALNWIVGLNPYNMCMLDGHGHNNPDYLPHLGFFNAKGGVCNGITAGFDDPRDIAFNPAGQKDDMLQNWRWGEQWIPHGAWYLLAIISQFAHFTAHGEENQ</sequence>
<accession>A0A656ADM1</accession>
<dbReference type="EMBL" id="CWQY01000010">
    <property type="protein sequence ID" value="CSC60013.1"/>
    <property type="molecule type" value="Genomic_DNA"/>
</dbReference>
<evidence type="ECO:0000313" key="2">
    <source>
        <dbReference type="Proteomes" id="UP000041770"/>
    </source>
</evidence>
<organism evidence="1 2">
    <name type="scientific">Vibrio cholerae</name>
    <dbReference type="NCBI Taxonomy" id="666"/>
    <lineage>
        <taxon>Bacteria</taxon>
        <taxon>Pseudomonadati</taxon>
        <taxon>Pseudomonadota</taxon>
        <taxon>Gammaproteobacteria</taxon>
        <taxon>Vibrionales</taxon>
        <taxon>Vibrionaceae</taxon>
        <taxon>Vibrio</taxon>
    </lineage>
</organism>
<name>A0A656ADM1_VIBCL</name>
<protein>
    <submittedName>
        <fullName evidence="1">Glucosamine-link cellobiase</fullName>
    </submittedName>
</protein>
<reference evidence="1 2" key="1">
    <citation type="submission" date="2015-07" db="EMBL/GenBank/DDBJ databases">
        <authorList>
            <consortium name="Pathogen Informatics"/>
        </authorList>
    </citation>
    <scope>NUCLEOTIDE SEQUENCE [LARGE SCALE GENOMIC DNA]</scope>
    <source>
        <strain evidence="1 2">A316</strain>
    </source>
</reference>
<dbReference type="SUPFAM" id="SSF48208">
    <property type="entry name" value="Six-hairpin glycosidases"/>
    <property type="match status" value="1"/>
</dbReference>
<gene>
    <name evidence="1" type="ORF">ERS013200_01770</name>
</gene>
<dbReference type="InterPro" id="IPR008928">
    <property type="entry name" value="6-hairpin_glycosidase_sf"/>
</dbReference>
<evidence type="ECO:0000313" key="1">
    <source>
        <dbReference type="EMBL" id="CSC60013.1"/>
    </source>
</evidence>
<dbReference type="Proteomes" id="UP000041770">
    <property type="component" value="Unassembled WGS sequence"/>
</dbReference>
<dbReference type="Gene3D" id="1.50.10.10">
    <property type="match status" value="1"/>
</dbReference>